<proteinExistence type="inferred from homology"/>
<evidence type="ECO:0000256" key="7">
    <source>
        <dbReference type="RuleBase" id="RU363032"/>
    </source>
</evidence>
<evidence type="ECO:0000256" key="1">
    <source>
        <dbReference type="ARBA" id="ARBA00004651"/>
    </source>
</evidence>
<dbReference type="SUPFAM" id="SSF161098">
    <property type="entry name" value="MetI-like"/>
    <property type="match status" value="1"/>
</dbReference>
<comment type="subcellular location">
    <subcellularLocation>
        <location evidence="1 7">Cell membrane</location>
        <topology evidence="1 7">Multi-pass membrane protein</topology>
    </subcellularLocation>
</comment>
<dbReference type="Pfam" id="PF00528">
    <property type="entry name" value="BPD_transp_1"/>
    <property type="match status" value="1"/>
</dbReference>
<protein>
    <submittedName>
        <fullName evidence="9">Sugar ABC transporter permease</fullName>
    </submittedName>
</protein>
<evidence type="ECO:0000313" key="9">
    <source>
        <dbReference type="EMBL" id="UJF35472.1"/>
    </source>
</evidence>
<evidence type="ECO:0000256" key="4">
    <source>
        <dbReference type="ARBA" id="ARBA00022692"/>
    </source>
</evidence>
<feature type="transmembrane region" description="Helical" evidence="7">
    <location>
        <begin position="93"/>
        <end position="114"/>
    </location>
</feature>
<name>A0ABY3SR76_9BACL</name>
<keyword evidence="10" id="KW-1185">Reference proteome</keyword>
<keyword evidence="5 7" id="KW-1133">Transmembrane helix</keyword>
<evidence type="ECO:0000256" key="5">
    <source>
        <dbReference type="ARBA" id="ARBA00022989"/>
    </source>
</evidence>
<accession>A0ABY3SR76</accession>
<evidence type="ECO:0000256" key="6">
    <source>
        <dbReference type="ARBA" id="ARBA00023136"/>
    </source>
</evidence>
<keyword evidence="2 7" id="KW-0813">Transport</keyword>
<dbReference type="PANTHER" id="PTHR30193">
    <property type="entry name" value="ABC TRANSPORTER PERMEASE PROTEIN"/>
    <property type="match status" value="1"/>
</dbReference>
<dbReference type="RefSeq" id="WP_235122038.1">
    <property type="nucleotide sequence ID" value="NZ_CP090978.1"/>
</dbReference>
<dbReference type="CDD" id="cd06261">
    <property type="entry name" value="TM_PBP2"/>
    <property type="match status" value="1"/>
</dbReference>
<dbReference type="EMBL" id="CP090978">
    <property type="protein sequence ID" value="UJF35472.1"/>
    <property type="molecule type" value="Genomic_DNA"/>
</dbReference>
<feature type="transmembrane region" description="Helical" evidence="7">
    <location>
        <begin position="175"/>
        <end position="198"/>
    </location>
</feature>
<organism evidence="9 10">
    <name type="scientific">Paenibacillus hexagrammi</name>
    <dbReference type="NCBI Taxonomy" id="2908839"/>
    <lineage>
        <taxon>Bacteria</taxon>
        <taxon>Bacillati</taxon>
        <taxon>Bacillota</taxon>
        <taxon>Bacilli</taxon>
        <taxon>Bacillales</taxon>
        <taxon>Paenibacillaceae</taxon>
        <taxon>Paenibacillus</taxon>
    </lineage>
</organism>
<feature type="transmembrane region" description="Helical" evidence="7">
    <location>
        <begin position="219"/>
        <end position="241"/>
    </location>
</feature>
<evidence type="ECO:0000313" key="10">
    <source>
        <dbReference type="Proteomes" id="UP001649230"/>
    </source>
</evidence>
<dbReference type="InterPro" id="IPR000515">
    <property type="entry name" value="MetI-like"/>
</dbReference>
<evidence type="ECO:0000256" key="2">
    <source>
        <dbReference type="ARBA" id="ARBA00022448"/>
    </source>
</evidence>
<dbReference type="InterPro" id="IPR035906">
    <property type="entry name" value="MetI-like_sf"/>
</dbReference>
<comment type="similarity">
    <text evidence="7">Belongs to the binding-protein-dependent transport system permease family.</text>
</comment>
<dbReference type="PROSITE" id="PS50928">
    <property type="entry name" value="ABC_TM1"/>
    <property type="match status" value="1"/>
</dbReference>
<reference evidence="9 10" key="1">
    <citation type="journal article" date="2024" name="Int. J. Syst. Evol. Microbiol.">
        <title>Paenibacillus hexagrammi sp. nov., a novel bacterium isolated from the gut content of Hexagrammos agrammus.</title>
        <authorList>
            <person name="Jung H.K."/>
            <person name="Kim D.G."/>
            <person name="Zin H."/>
            <person name="Park J."/>
            <person name="Jung H."/>
            <person name="Kim Y.O."/>
            <person name="Kong H.J."/>
            <person name="Kim J.W."/>
            <person name="Kim Y.S."/>
        </authorList>
    </citation>
    <scope>NUCLEOTIDE SEQUENCE [LARGE SCALE GENOMIC DNA]</scope>
    <source>
        <strain evidence="9 10">YPD9-1</strain>
    </source>
</reference>
<gene>
    <name evidence="9" type="ORF">L0M14_10425</name>
</gene>
<feature type="transmembrane region" description="Helical" evidence="7">
    <location>
        <begin position="27"/>
        <end position="57"/>
    </location>
</feature>
<evidence type="ECO:0000259" key="8">
    <source>
        <dbReference type="PROSITE" id="PS50928"/>
    </source>
</evidence>
<keyword evidence="6 7" id="KW-0472">Membrane</keyword>
<dbReference type="InterPro" id="IPR051393">
    <property type="entry name" value="ABC_transporter_permease"/>
</dbReference>
<dbReference type="Gene3D" id="1.10.3720.10">
    <property type="entry name" value="MetI-like"/>
    <property type="match status" value="1"/>
</dbReference>
<dbReference type="PANTHER" id="PTHR30193:SF1">
    <property type="entry name" value="ABC TRANSPORTER PERMEASE PROTEIN YESP-RELATED"/>
    <property type="match status" value="1"/>
</dbReference>
<evidence type="ECO:0000256" key="3">
    <source>
        <dbReference type="ARBA" id="ARBA00022475"/>
    </source>
</evidence>
<feature type="domain" description="ABC transmembrane type-1" evidence="8">
    <location>
        <begin position="89"/>
        <end position="300"/>
    </location>
</feature>
<dbReference type="Proteomes" id="UP001649230">
    <property type="component" value="Chromosome"/>
</dbReference>
<feature type="transmembrane region" description="Helical" evidence="7">
    <location>
        <begin position="282"/>
        <end position="303"/>
    </location>
</feature>
<feature type="transmembrane region" description="Helical" evidence="7">
    <location>
        <begin position="247"/>
        <end position="270"/>
    </location>
</feature>
<keyword evidence="4 7" id="KW-0812">Transmembrane</keyword>
<feature type="transmembrane region" description="Helical" evidence="7">
    <location>
        <begin position="126"/>
        <end position="146"/>
    </location>
</feature>
<keyword evidence="3" id="KW-1003">Cell membrane</keyword>
<sequence>MKTEWTIPRTLSRHKSANVRKKRPKDLVYGLLFASPVLLGYLIFVIIPIFVTIFLSFTKYNVGKPPEFIGLDNYKNLFSGADPFFYPAVKATVYYVGVSVPLGIILSFFAAILLNQNIRGRTIFRSIFYLPVIIPLAASSMVWLWLLQPDFGIVNYALQTLHLPTSKWLGETASVIPTLILFSFWTLGNTIVIFLAGLQGIPSHLYEAIEIDGGNSFHKLIYVTIPMSSPIIFFNTVIAFINGFQTFVQPAVMTQGGPSNASLLYVLYLFNEGFKFSRMGSASSISVLLFLVVIVFTVVLFAFSKSLVYYEGQGSKK</sequence>